<organism evidence="2 3">
    <name type="scientific">Litchfieldia luteola</name>
    <dbReference type="NCBI Taxonomy" id="682179"/>
    <lineage>
        <taxon>Bacteria</taxon>
        <taxon>Bacillati</taxon>
        <taxon>Bacillota</taxon>
        <taxon>Bacilli</taxon>
        <taxon>Bacillales</taxon>
        <taxon>Bacillaceae</taxon>
        <taxon>Litchfieldia</taxon>
    </lineage>
</organism>
<keyword evidence="3" id="KW-1185">Reference proteome</keyword>
<evidence type="ECO:0000259" key="1">
    <source>
        <dbReference type="Pfam" id="PF20376"/>
    </source>
</evidence>
<dbReference type="InterPro" id="IPR046612">
    <property type="entry name" value="DUF6671"/>
</dbReference>
<gene>
    <name evidence="2" type="ORF">IMZ08_00620</name>
</gene>
<sequence>MNEKEVIHSFFNHRIGILATMHQKETVMLPLLEDQLGINIKVPIDFNTDQFGTFTRDIERMGDQVEAAKHKAEYAMSLTGETIAISSEGIFGPHPFLPWVPYNREIVFLIDRVNEFEIFGEASTTDTNYRQMKIEKIQDAQEFCESVGFPEHAVIVRSKDEIIKGINTHEQLEEAINYFLKKSNDELYIETDMRALYNPTRMKNIKLATENLISKIYSLCSKCSFPGFEVVERKAGLICSGCGLKTNLIKSEIYKCKKCGEQEERLYPNGRQFADPAHCPICNP</sequence>
<reference evidence="2 3" key="1">
    <citation type="submission" date="2020-10" db="EMBL/GenBank/DDBJ databases">
        <title>Bacillus sp. HD4P25, an endophyte from a halophyte.</title>
        <authorList>
            <person name="Sun J.-Q."/>
        </authorList>
    </citation>
    <scope>NUCLEOTIDE SEQUENCE [LARGE SCALE GENOMIC DNA]</scope>
    <source>
        <strain evidence="2 3">YIM 93174</strain>
    </source>
</reference>
<dbReference type="EMBL" id="JADCLJ010000003">
    <property type="protein sequence ID" value="MBE4906556.1"/>
    <property type="molecule type" value="Genomic_DNA"/>
</dbReference>
<feature type="domain" description="DUF6671" evidence="1">
    <location>
        <begin position="71"/>
        <end position="284"/>
    </location>
</feature>
<evidence type="ECO:0000313" key="3">
    <source>
        <dbReference type="Proteomes" id="UP001516662"/>
    </source>
</evidence>
<dbReference type="Pfam" id="PF20376">
    <property type="entry name" value="DUF6671"/>
    <property type="match status" value="1"/>
</dbReference>
<proteinExistence type="predicted"/>
<comment type="caution">
    <text evidence="2">The sequence shown here is derived from an EMBL/GenBank/DDBJ whole genome shotgun (WGS) entry which is preliminary data.</text>
</comment>
<accession>A0ABR9QDQ4</accession>
<evidence type="ECO:0000313" key="2">
    <source>
        <dbReference type="EMBL" id="MBE4906556.1"/>
    </source>
</evidence>
<protein>
    <recommendedName>
        <fullName evidence="1">DUF6671 domain-containing protein</fullName>
    </recommendedName>
</protein>
<dbReference type="RefSeq" id="WP_193534078.1">
    <property type="nucleotide sequence ID" value="NZ_JADCLJ010000003.1"/>
</dbReference>
<dbReference type="Proteomes" id="UP001516662">
    <property type="component" value="Unassembled WGS sequence"/>
</dbReference>
<name>A0ABR9QDQ4_9BACI</name>